<dbReference type="Gene3D" id="3.40.50.2300">
    <property type="match status" value="1"/>
</dbReference>
<dbReference type="InterPro" id="IPR050706">
    <property type="entry name" value="Cyclic-di-GMP_PDE-like"/>
</dbReference>
<evidence type="ECO:0000256" key="2">
    <source>
        <dbReference type="SAM" id="Coils"/>
    </source>
</evidence>
<dbReference type="InterPro" id="IPR001789">
    <property type="entry name" value="Sig_transdc_resp-reg_receiver"/>
</dbReference>
<proteinExistence type="predicted"/>
<feature type="domain" description="EAL" evidence="4">
    <location>
        <begin position="370"/>
        <end position="632"/>
    </location>
</feature>
<dbReference type="InterPro" id="IPR000160">
    <property type="entry name" value="GGDEF_dom"/>
</dbReference>
<dbReference type="NCBIfam" id="TIGR00254">
    <property type="entry name" value="GGDEF"/>
    <property type="match status" value="1"/>
</dbReference>
<dbReference type="CDD" id="cd01949">
    <property type="entry name" value="GGDEF"/>
    <property type="match status" value="1"/>
</dbReference>
<dbReference type="InterPro" id="IPR035919">
    <property type="entry name" value="EAL_sf"/>
</dbReference>
<dbReference type="PANTHER" id="PTHR33121">
    <property type="entry name" value="CYCLIC DI-GMP PHOSPHODIESTERASE PDEF"/>
    <property type="match status" value="1"/>
</dbReference>
<dbReference type="OrthoDB" id="9115at2"/>
<gene>
    <name evidence="6" type="ORF">H1P_340032</name>
</gene>
<evidence type="ECO:0000256" key="1">
    <source>
        <dbReference type="PROSITE-ProRule" id="PRU00169"/>
    </source>
</evidence>
<dbReference type="PROSITE" id="PS50110">
    <property type="entry name" value="RESPONSE_REGULATORY"/>
    <property type="match status" value="1"/>
</dbReference>
<dbReference type="InterPro" id="IPR001633">
    <property type="entry name" value="EAL_dom"/>
</dbReference>
<protein>
    <submittedName>
        <fullName evidence="6">Putative Response regulator receiver modulated diguanylate cyclase/phosphodiesterase</fullName>
    </submittedName>
</protein>
<dbReference type="Gene3D" id="3.30.70.270">
    <property type="match status" value="1"/>
</dbReference>
<dbReference type="InterPro" id="IPR029787">
    <property type="entry name" value="Nucleotide_cyclase"/>
</dbReference>
<dbReference type="Gene3D" id="3.20.20.450">
    <property type="entry name" value="EAL domain"/>
    <property type="match status" value="1"/>
</dbReference>
<dbReference type="Pfam" id="PF00990">
    <property type="entry name" value="GGDEF"/>
    <property type="match status" value="1"/>
</dbReference>
<evidence type="ECO:0000259" key="4">
    <source>
        <dbReference type="PROSITE" id="PS50883"/>
    </source>
</evidence>
<evidence type="ECO:0000313" key="7">
    <source>
        <dbReference type="Proteomes" id="UP000320055"/>
    </source>
</evidence>
<dbReference type="Proteomes" id="UP000320055">
    <property type="component" value="Unassembled WGS sequence"/>
</dbReference>
<dbReference type="CDD" id="cd19920">
    <property type="entry name" value="REC_PA4781-like"/>
    <property type="match status" value="1"/>
</dbReference>
<reference evidence="6 7" key="1">
    <citation type="submission" date="2019-01" db="EMBL/GenBank/DDBJ databases">
        <authorList>
            <person name="Brito A."/>
        </authorList>
    </citation>
    <scope>NUCLEOTIDE SEQUENCE [LARGE SCALE GENOMIC DNA]</scope>
    <source>
        <strain evidence="6">1</strain>
    </source>
</reference>
<dbReference type="SMART" id="SM00448">
    <property type="entry name" value="REC"/>
    <property type="match status" value="1"/>
</dbReference>
<feature type="coiled-coil region" evidence="2">
    <location>
        <begin position="123"/>
        <end position="154"/>
    </location>
</feature>
<accession>A0A563VVR6</accession>
<dbReference type="InterPro" id="IPR011006">
    <property type="entry name" value="CheY-like_superfamily"/>
</dbReference>
<dbReference type="GO" id="GO:0071111">
    <property type="term" value="F:cyclic-guanylate-specific phosphodiesterase activity"/>
    <property type="evidence" value="ECO:0007669"/>
    <property type="project" value="InterPro"/>
</dbReference>
<dbReference type="GO" id="GO:0000160">
    <property type="term" value="P:phosphorelay signal transduction system"/>
    <property type="evidence" value="ECO:0007669"/>
    <property type="project" value="InterPro"/>
</dbReference>
<evidence type="ECO:0000313" key="6">
    <source>
        <dbReference type="EMBL" id="VEP15506.1"/>
    </source>
</evidence>
<dbReference type="PROSITE" id="PS50883">
    <property type="entry name" value="EAL"/>
    <property type="match status" value="1"/>
</dbReference>
<dbReference type="Pfam" id="PF00072">
    <property type="entry name" value="Response_reg"/>
    <property type="match status" value="1"/>
</dbReference>
<feature type="domain" description="GGDEF" evidence="5">
    <location>
        <begin position="204"/>
        <end position="348"/>
    </location>
</feature>
<dbReference type="AlphaFoldDB" id="A0A563VVR6"/>
<dbReference type="RefSeq" id="WP_144865534.1">
    <property type="nucleotide sequence ID" value="NZ_LR213794.1"/>
</dbReference>
<dbReference type="SMART" id="SM00052">
    <property type="entry name" value="EAL"/>
    <property type="match status" value="1"/>
</dbReference>
<keyword evidence="7" id="KW-1185">Reference proteome</keyword>
<organism evidence="6 7">
    <name type="scientific">Hyella patelloides LEGE 07179</name>
    <dbReference type="NCBI Taxonomy" id="945734"/>
    <lineage>
        <taxon>Bacteria</taxon>
        <taxon>Bacillati</taxon>
        <taxon>Cyanobacteriota</taxon>
        <taxon>Cyanophyceae</taxon>
        <taxon>Pleurocapsales</taxon>
        <taxon>Hyellaceae</taxon>
        <taxon>Hyella</taxon>
    </lineage>
</organism>
<dbReference type="SUPFAM" id="SSF55073">
    <property type="entry name" value="Nucleotide cyclase"/>
    <property type="match status" value="1"/>
</dbReference>
<sequence length="632" mass="72296">MEQAKILVVDDSPHNLELLSTIFEEQNYEVRCVTSGKIALKIARSQWAELILLDIQMPEMNGYEVCQQLKVEENTKDIPVIFLSALDGALDKVRAFQAGGIDYITKPFQLQEVLIRVHNQLAIKKSQDTIKLLNKQLEAKVTERTAKLEATNKKLQLEIKQRKHTQEKLLKLALHDSVTGLPNRNSFLGKLKHLLLQYRKQPTQKFAVILIESDRFSEIKCRLDHLGINQLLTIISNRLQKCLPNSAILSRFEANEFAIILKQNTDNKQEIIDLVKVIQKQFNEPFTITSANFAKNKKQQQLSIKCSIGIVTSDGNYSAAYDVLRNAEIAVHQARKNKNSNYYFFLQESSSLKKYQNKNIKSLLGLAPEIKQLKAHFEESLNRGKFVLKYQPIFSLKENNDFKIKGLEVFQDRQINYKKLIVLTNLFEDIDESKLSIHINNFVLDYASLEIKELQQQHETQQNFFLAMQFTEKELLQPQLASQISQILENTQLAAKHLHLDIAGDRATLDNQQIISLIQQLSELEIKLNLDCSNLPYETIKNASRLPFNNFKIDGSLTSQITNQNEAENSLSAIAKIINLAHENKITVTAKDIETQEQLVDLKSVGCNYGQGDLLAQPLDIESLEAFLVWRI</sequence>
<name>A0A563VVR6_9CYAN</name>
<feature type="modified residue" description="4-aspartylphosphate" evidence="1">
    <location>
        <position position="54"/>
    </location>
</feature>
<dbReference type="SMART" id="SM00267">
    <property type="entry name" value="GGDEF"/>
    <property type="match status" value="1"/>
</dbReference>
<dbReference type="CDD" id="cd01948">
    <property type="entry name" value="EAL"/>
    <property type="match status" value="1"/>
</dbReference>
<keyword evidence="1" id="KW-0597">Phosphoprotein</keyword>
<dbReference type="PANTHER" id="PTHR33121:SF70">
    <property type="entry name" value="SIGNALING PROTEIN YKOW"/>
    <property type="match status" value="1"/>
</dbReference>
<feature type="domain" description="Response regulatory" evidence="3">
    <location>
        <begin position="5"/>
        <end position="121"/>
    </location>
</feature>
<dbReference type="SUPFAM" id="SSF141868">
    <property type="entry name" value="EAL domain-like"/>
    <property type="match status" value="1"/>
</dbReference>
<dbReference type="PROSITE" id="PS50887">
    <property type="entry name" value="GGDEF"/>
    <property type="match status" value="1"/>
</dbReference>
<keyword evidence="2" id="KW-0175">Coiled coil</keyword>
<evidence type="ECO:0000259" key="5">
    <source>
        <dbReference type="PROSITE" id="PS50887"/>
    </source>
</evidence>
<dbReference type="InterPro" id="IPR043128">
    <property type="entry name" value="Rev_trsase/Diguanyl_cyclase"/>
</dbReference>
<dbReference type="SUPFAM" id="SSF52172">
    <property type="entry name" value="CheY-like"/>
    <property type="match status" value="1"/>
</dbReference>
<evidence type="ECO:0000259" key="3">
    <source>
        <dbReference type="PROSITE" id="PS50110"/>
    </source>
</evidence>
<dbReference type="EMBL" id="CAACVJ010000268">
    <property type="protein sequence ID" value="VEP15506.1"/>
    <property type="molecule type" value="Genomic_DNA"/>
</dbReference>
<dbReference type="Pfam" id="PF00563">
    <property type="entry name" value="EAL"/>
    <property type="match status" value="1"/>
</dbReference>